<evidence type="ECO:0000313" key="4">
    <source>
        <dbReference type="Proteomes" id="UP001434883"/>
    </source>
</evidence>
<dbReference type="Proteomes" id="UP001434883">
    <property type="component" value="Unassembled WGS sequence"/>
</dbReference>
<feature type="region of interest" description="Disordered" evidence="1">
    <location>
        <begin position="40"/>
        <end position="141"/>
    </location>
</feature>
<keyword evidence="4" id="KW-1185">Reference proteome</keyword>
<dbReference type="Pfam" id="PF15539">
    <property type="entry name" value="CAF1-p150_C2"/>
    <property type="match status" value="1"/>
</dbReference>
<accession>A0ABV0RGJ9</accession>
<proteinExistence type="predicted"/>
<comment type="caution">
    <text evidence="3">The sequence shown here is derived from an EMBL/GenBank/DDBJ whole genome shotgun (WGS) entry which is preliminary data.</text>
</comment>
<organism evidence="3 4">
    <name type="scientific">Xenoophorus captivus</name>
    <dbReference type="NCBI Taxonomy" id="1517983"/>
    <lineage>
        <taxon>Eukaryota</taxon>
        <taxon>Metazoa</taxon>
        <taxon>Chordata</taxon>
        <taxon>Craniata</taxon>
        <taxon>Vertebrata</taxon>
        <taxon>Euteleostomi</taxon>
        <taxon>Actinopterygii</taxon>
        <taxon>Neopterygii</taxon>
        <taxon>Teleostei</taxon>
        <taxon>Neoteleostei</taxon>
        <taxon>Acanthomorphata</taxon>
        <taxon>Ovalentaria</taxon>
        <taxon>Atherinomorphae</taxon>
        <taxon>Cyprinodontiformes</taxon>
        <taxon>Goodeidae</taxon>
        <taxon>Xenoophorus</taxon>
    </lineage>
</organism>
<dbReference type="InterPro" id="IPR029105">
    <property type="entry name" value="CAF1-p150_C2"/>
</dbReference>
<evidence type="ECO:0000256" key="1">
    <source>
        <dbReference type="SAM" id="MobiDB-lite"/>
    </source>
</evidence>
<sequence>MSSKKKMKVLEAVVRGCVWEEEGLGQEPFQPYAVCLIEPLPTVDNSPTPEELLQKGQREEQRELKSQFFPSKWTYLTTGAREESREEPQAAAGSQGSSPTTPQSATSQSSSNKRKSTGSMSITKFMKKCNDPEQVQRPSLSCMFQVPPDTFERK</sequence>
<protein>
    <recommendedName>
        <fullName evidence="2">Chromatin assembly factor 1 subunit p150 C-terminal domain-containing protein</fullName>
    </recommendedName>
</protein>
<feature type="domain" description="Chromatin assembly factor 1 subunit p150 C-terminal" evidence="2">
    <location>
        <begin position="70"/>
        <end position="137"/>
    </location>
</feature>
<feature type="compositionally biased region" description="Basic and acidic residues" evidence="1">
    <location>
        <begin position="52"/>
        <end position="65"/>
    </location>
</feature>
<evidence type="ECO:0000313" key="3">
    <source>
        <dbReference type="EMBL" id="MEQ2206738.1"/>
    </source>
</evidence>
<reference evidence="3 4" key="1">
    <citation type="submission" date="2021-06" db="EMBL/GenBank/DDBJ databases">
        <authorList>
            <person name="Palmer J.M."/>
        </authorList>
    </citation>
    <scope>NUCLEOTIDE SEQUENCE [LARGE SCALE GENOMIC DNA]</scope>
    <source>
        <strain evidence="3 4">XC_2019</strain>
        <tissue evidence="3">Muscle</tissue>
    </source>
</reference>
<feature type="compositionally biased region" description="Low complexity" evidence="1">
    <location>
        <begin position="93"/>
        <end position="121"/>
    </location>
</feature>
<evidence type="ECO:0000259" key="2">
    <source>
        <dbReference type="Pfam" id="PF15539"/>
    </source>
</evidence>
<dbReference type="EMBL" id="JAHRIN010043236">
    <property type="protein sequence ID" value="MEQ2206738.1"/>
    <property type="molecule type" value="Genomic_DNA"/>
</dbReference>
<gene>
    <name evidence="3" type="ORF">XENOCAPTIV_002270</name>
</gene>
<name>A0ABV0RGJ9_9TELE</name>